<reference evidence="1 2" key="1">
    <citation type="submission" date="2024-01" db="EMBL/GenBank/DDBJ databases">
        <title>Genome assemblies of Stephania.</title>
        <authorList>
            <person name="Yang L."/>
        </authorList>
    </citation>
    <scope>NUCLEOTIDE SEQUENCE [LARGE SCALE GENOMIC DNA]</scope>
    <source>
        <strain evidence="1">QJT</strain>
        <tissue evidence="1">Leaf</tissue>
    </source>
</reference>
<gene>
    <name evidence="1" type="ORF">Sjap_011907</name>
</gene>
<protein>
    <submittedName>
        <fullName evidence="1">Uncharacterized protein</fullName>
    </submittedName>
</protein>
<accession>A0AAP0JD85</accession>
<dbReference type="Proteomes" id="UP001417504">
    <property type="component" value="Unassembled WGS sequence"/>
</dbReference>
<proteinExistence type="predicted"/>
<name>A0AAP0JD85_9MAGN</name>
<organism evidence="1 2">
    <name type="scientific">Stephania japonica</name>
    <dbReference type="NCBI Taxonomy" id="461633"/>
    <lineage>
        <taxon>Eukaryota</taxon>
        <taxon>Viridiplantae</taxon>
        <taxon>Streptophyta</taxon>
        <taxon>Embryophyta</taxon>
        <taxon>Tracheophyta</taxon>
        <taxon>Spermatophyta</taxon>
        <taxon>Magnoliopsida</taxon>
        <taxon>Ranunculales</taxon>
        <taxon>Menispermaceae</taxon>
        <taxon>Menispermoideae</taxon>
        <taxon>Cissampelideae</taxon>
        <taxon>Stephania</taxon>
    </lineage>
</organism>
<sequence length="110" mass="11887">MTVTMTAGKRRRDGEEEGTGWRCCSECRGDVVANAEEEGTGSMEVGEVLFWEPNLHSHFLSIRQGAMINDPSNPGNGALLSSSRVTLLCNMAVPENAKDAGVTLKKYAKL</sequence>
<evidence type="ECO:0000313" key="1">
    <source>
        <dbReference type="EMBL" id="KAK9131420.1"/>
    </source>
</evidence>
<dbReference type="EMBL" id="JBBNAE010000004">
    <property type="protein sequence ID" value="KAK9131420.1"/>
    <property type="molecule type" value="Genomic_DNA"/>
</dbReference>
<dbReference type="AlphaFoldDB" id="A0AAP0JD85"/>
<comment type="caution">
    <text evidence="1">The sequence shown here is derived from an EMBL/GenBank/DDBJ whole genome shotgun (WGS) entry which is preliminary data.</text>
</comment>
<keyword evidence="2" id="KW-1185">Reference proteome</keyword>
<evidence type="ECO:0000313" key="2">
    <source>
        <dbReference type="Proteomes" id="UP001417504"/>
    </source>
</evidence>